<comment type="caution">
    <text evidence="7">The sequence shown here is derived from an EMBL/GenBank/DDBJ whole genome shotgun (WGS) entry which is preliminary data.</text>
</comment>
<gene>
    <name evidence="7" type="ORF">HPB52_007225</name>
</gene>
<keyword evidence="4 6" id="KW-1133">Transmembrane helix</keyword>
<dbReference type="InterPro" id="IPR009311">
    <property type="entry name" value="IFI6/IFI27-like"/>
</dbReference>
<dbReference type="Gene3D" id="6.10.110.10">
    <property type="match status" value="1"/>
</dbReference>
<evidence type="ECO:0000256" key="2">
    <source>
        <dbReference type="ARBA" id="ARBA00007262"/>
    </source>
</evidence>
<evidence type="ECO:0000313" key="8">
    <source>
        <dbReference type="Proteomes" id="UP000821837"/>
    </source>
</evidence>
<keyword evidence="3 6" id="KW-0812">Transmembrane</keyword>
<keyword evidence="5 6" id="KW-0472">Membrane</keyword>
<evidence type="ECO:0000256" key="3">
    <source>
        <dbReference type="ARBA" id="ARBA00022692"/>
    </source>
</evidence>
<dbReference type="AlphaFoldDB" id="A0A9D4SU41"/>
<dbReference type="InterPro" id="IPR038213">
    <property type="entry name" value="IFI6/IFI27-like_sf"/>
</dbReference>
<proteinExistence type="inferred from homology"/>
<name>A0A9D4SU41_RHISA</name>
<dbReference type="EMBL" id="JABSTV010001251">
    <property type="protein sequence ID" value="KAH7951264.1"/>
    <property type="molecule type" value="Genomic_DNA"/>
</dbReference>
<dbReference type="Pfam" id="PF06140">
    <property type="entry name" value="Ifi-6-16"/>
    <property type="match status" value="1"/>
</dbReference>
<dbReference type="GO" id="GO:0016020">
    <property type="term" value="C:membrane"/>
    <property type="evidence" value="ECO:0007669"/>
    <property type="project" value="UniProtKB-SubCell"/>
</dbReference>
<reference evidence="7" key="1">
    <citation type="journal article" date="2020" name="Cell">
        <title>Large-Scale Comparative Analyses of Tick Genomes Elucidate Their Genetic Diversity and Vector Capacities.</title>
        <authorList>
            <consortium name="Tick Genome and Microbiome Consortium (TIGMIC)"/>
            <person name="Jia N."/>
            <person name="Wang J."/>
            <person name="Shi W."/>
            <person name="Du L."/>
            <person name="Sun Y."/>
            <person name="Zhan W."/>
            <person name="Jiang J.F."/>
            <person name="Wang Q."/>
            <person name="Zhang B."/>
            <person name="Ji P."/>
            <person name="Bell-Sakyi L."/>
            <person name="Cui X.M."/>
            <person name="Yuan T.T."/>
            <person name="Jiang B.G."/>
            <person name="Yang W.F."/>
            <person name="Lam T.T."/>
            <person name="Chang Q.C."/>
            <person name="Ding S.J."/>
            <person name="Wang X.J."/>
            <person name="Zhu J.G."/>
            <person name="Ruan X.D."/>
            <person name="Zhao L."/>
            <person name="Wei J.T."/>
            <person name="Ye R.Z."/>
            <person name="Que T.C."/>
            <person name="Du C.H."/>
            <person name="Zhou Y.H."/>
            <person name="Cheng J.X."/>
            <person name="Dai P.F."/>
            <person name="Guo W.B."/>
            <person name="Han X.H."/>
            <person name="Huang E.J."/>
            <person name="Li L.F."/>
            <person name="Wei W."/>
            <person name="Gao Y.C."/>
            <person name="Liu J.Z."/>
            <person name="Shao H.Z."/>
            <person name="Wang X."/>
            <person name="Wang C.C."/>
            <person name="Yang T.C."/>
            <person name="Huo Q.B."/>
            <person name="Li W."/>
            <person name="Chen H.Y."/>
            <person name="Chen S.E."/>
            <person name="Zhou L.G."/>
            <person name="Ni X.B."/>
            <person name="Tian J.H."/>
            <person name="Sheng Y."/>
            <person name="Liu T."/>
            <person name="Pan Y.S."/>
            <person name="Xia L.Y."/>
            <person name="Li J."/>
            <person name="Zhao F."/>
            <person name="Cao W.C."/>
        </authorList>
    </citation>
    <scope>NUCLEOTIDE SEQUENCE</scope>
    <source>
        <strain evidence="7">Rsan-2018</strain>
    </source>
</reference>
<evidence type="ECO:0000313" key="7">
    <source>
        <dbReference type="EMBL" id="KAH7951264.1"/>
    </source>
</evidence>
<dbReference type="Proteomes" id="UP000821837">
    <property type="component" value="Chromosome 5"/>
</dbReference>
<comment type="subcellular location">
    <subcellularLocation>
        <location evidence="1">Membrane</location>
        <topology evidence="1">Multi-pass membrane protein</topology>
    </subcellularLocation>
</comment>
<evidence type="ECO:0000256" key="1">
    <source>
        <dbReference type="ARBA" id="ARBA00004141"/>
    </source>
</evidence>
<evidence type="ECO:0000256" key="5">
    <source>
        <dbReference type="ARBA" id="ARBA00023136"/>
    </source>
</evidence>
<accession>A0A9D4SU41</accession>
<keyword evidence="8" id="KW-1185">Reference proteome</keyword>
<comment type="similarity">
    <text evidence="2">Belongs to the IFI6/IFI27 family.</text>
</comment>
<organism evidence="7 8">
    <name type="scientific">Rhipicephalus sanguineus</name>
    <name type="common">Brown dog tick</name>
    <name type="synonym">Ixodes sanguineus</name>
    <dbReference type="NCBI Taxonomy" id="34632"/>
    <lineage>
        <taxon>Eukaryota</taxon>
        <taxon>Metazoa</taxon>
        <taxon>Ecdysozoa</taxon>
        <taxon>Arthropoda</taxon>
        <taxon>Chelicerata</taxon>
        <taxon>Arachnida</taxon>
        <taxon>Acari</taxon>
        <taxon>Parasitiformes</taxon>
        <taxon>Ixodida</taxon>
        <taxon>Ixodoidea</taxon>
        <taxon>Ixodidae</taxon>
        <taxon>Rhipicephalinae</taxon>
        <taxon>Rhipicephalus</taxon>
        <taxon>Rhipicephalus</taxon>
    </lineage>
</organism>
<feature type="transmembrane region" description="Helical" evidence="6">
    <location>
        <begin position="119"/>
        <end position="139"/>
    </location>
</feature>
<evidence type="ECO:0000256" key="4">
    <source>
        <dbReference type="ARBA" id="ARBA00022989"/>
    </source>
</evidence>
<sequence length="145" mass="16165">MENWRCLGNLAEVEATVGCGSTRHQAVLDEHTVNEALVRPTGAHLWVVAGVSELRLRVWTIAVVYSLDFIVWKLGFTKDGVKPGSLAAAWQASKHGNVPKRSFFAVLQSWGVKGVPWDLRFFVGYLTFVFSFIIALCFLPPDHVH</sequence>
<reference evidence="7" key="2">
    <citation type="submission" date="2021-09" db="EMBL/GenBank/DDBJ databases">
        <authorList>
            <person name="Jia N."/>
            <person name="Wang J."/>
            <person name="Shi W."/>
            <person name="Du L."/>
            <person name="Sun Y."/>
            <person name="Zhan W."/>
            <person name="Jiang J."/>
            <person name="Wang Q."/>
            <person name="Zhang B."/>
            <person name="Ji P."/>
            <person name="Sakyi L.B."/>
            <person name="Cui X."/>
            <person name="Yuan T."/>
            <person name="Jiang B."/>
            <person name="Yang W."/>
            <person name="Lam T.T.-Y."/>
            <person name="Chang Q."/>
            <person name="Ding S."/>
            <person name="Wang X."/>
            <person name="Zhu J."/>
            <person name="Ruan X."/>
            <person name="Zhao L."/>
            <person name="Wei J."/>
            <person name="Que T."/>
            <person name="Du C."/>
            <person name="Cheng J."/>
            <person name="Dai P."/>
            <person name="Han X."/>
            <person name="Huang E."/>
            <person name="Gao Y."/>
            <person name="Liu J."/>
            <person name="Shao H."/>
            <person name="Ye R."/>
            <person name="Li L."/>
            <person name="Wei W."/>
            <person name="Wang X."/>
            <person name="Wang C."/>
            <person name="Huo Q."/>
            <person name="Li W."/>
            <person name="Guo W."/>
            <person name="Chen H."/>
            <person name="Chen S."/>
            <person name="Zhou L."/>
            <person name="Zhou L."/>
            <person name="Ni X."/>
            <person name="Tian J."/>
            <person name="Zhou Y."/>
            <person name="Sheng Y."/>
            <person name="Liu T."/>
            <person name="Pan Y."/>
            <person name="Xia L."/>
            <person name="Li J."/>
            <person name="Zhao F."/>
            <person name="Cao W."/>
        </authorList>
    </citation>
    <scope>NUCLEOTIDE SEQUENCE</scope>
    <source>
        <strain evidence="7">Rsan-2018</strain>
        <tissue evidence="7">Larvae</tissue>
    </source>
</reference>
<evidence type="ECO:0000256" key="6">
    <source>
        <dbReference type="SAM" id="Phobius"/>
    </source>
</evidence>
<protein>
    <submittedName>
        <fullName evidence="7">Uncharacterized protein</fullName>
    </submittedName>
</protein>